<keyword evidence="1" id="KW-0695">RNA-directed DNA polymerase</keyword>
<keyword evidence="1" id="KW-0548">Nucleotidyltransferase</keyword>
<name>A0ABQ4X523_9ASTR</name>
<evidence type="ECO:0000313" key="2">
    <source>
        <dbReference type="Proteomes" id="UP001151760"/>
    </source>
</evidence>
<keyword evidence="1" id="KW-0808">Transferase</keyword>
<reference evidence="1" key="2">
    <citation type="submission" date="2022-01" db="EMBL/GenBank/DDBJ databases">
        <authorList>
            <person name="Yamashiro T."/>
            <person name="Shiraishi A."/>
            <person name="Satake H."/>
            <person name="Nakayama K."/>
        </authorList>
    </citation>
    <scope>NUCLEOTIDE SEQUENCE</scope>
</reference>
<reference evidence="1" key="1">
    <citation type="journal article" date="2022" name="Int. J. Mol. Sci.">
        <title>Draft Genome of Tanacetum Coccineum: Genomic Comparison of Closely Related Tanacetum-Family Plants.</title>
        <authorList>
            <person name="Yamashiro T."/>
            <person name="Shiraishi A."/>
            <person name="Nakayama K."/>
            <person name="Satake H."/>
        </authorList>
    </citation>
    <scope>NUCLEOTIDE SEQUENCE</scope>
</reference>
<dbReference type="GO" id="GO:0003964">
    <property type="term" value="F:RNA-directed DNA polymerase activity"/>
    <property type="evidence" value="ECO:0007669"/>
    <property type="project" value="UniProtKB-KW"/>
</dbReference>
<sequence length="468" mass="52945">MPLSVWKKLSLPELTPTRMTLGLANRSVAYPVGVAEDVIVKVGKFHFLADFVVVDYDVDPRVPLILERPFLSTARALIDVHGEELIKRDGDEQLIFHADSTSKHPNKHGNESINMINFIDITCEDRFPEVLKLKKSNHPSSGNPTHSSDFVVEFPSPSPIPYENSDSLVEETDTLHSHFNESLPDYETFCFDIEEKSSGSTTIHSDYSLSDYDAFYFDDDHIEEKSSGSTTTHSDFSLPEYDSFIFDLSIDLFPPADRSVSHHEEFADELAHILSPPEYDRFYFDLEADPGEFTSVLEKDLIDLSTKDFTSIELNNSPLLLYDCDSSLSKEFSEIDLQVSFPSGNEDIVFDPGIIIIKGVQSQRFKVPLKFFSTISFESDPLFLIDSPEIDTLTSFPSGNEDKIFNPGILTSKVFPSRHSLGLSHRDSEAFKINKNFKSPMEIFPFFLLYYGGDISSLDVPYLHFYPP</sequence>
<evidence type="ECO:0000313" key="1">
    <source>
        <dbReference type="EMBL" id="GJS60319.1"/>
    </source>
</evidence>
<gene>
    <name evidence="1" type="ORF">Tco_0655103</name>
</gene>
<comment type="caution">
    <text evidence="1">The sequence shown here is derived from an EMBL/GenBank/DDBJ whole genome shotgun (WGS) entry which is preliminary data.</text>
</comment>
<dbReference type="EMBL" id="BQNB010009213">
    <property type="protein sequence ID" value="GJS60319.1"/>
    <property type="molecule type" value="Genomic_DNA"/>
</dbReference>
<accession>A0ABQ4X523</accession>
<dbReference type="Proteomes" id="UP001151760">
    <property type="component" value="Unassembled WGS sequence"/>
</dbReference>
<dbReference type="InterPro" id="IPR021109">
    <property type="entry name" value="Peptidase_aspartic_dom_sf"/>
</dbReference>
<organism evidence="1 2">
    <name type="scientific">Tanacetum coccineum</name>
    <dbReference type="NCBI Taxonomy" id="301880"/>
    <lineage>
        <taxon>Eukaryota</taxon>
        <taxon>Viridiplantae</taxon>
        <taxon>Streptophyta</taxon>
        <taxon>Embryophyta</taxon>
        <taxon>Tracheophyta</taxon>
        <taxon>Spermatophyta</taxon>
        <taxon>Magnoliopsida</taxon>
        <taxon>eudicotyledons</taxon>
        <taxon>Gunneridae</taxon>
        <taxon>Pentapetalae</taxon>
        <taxon>asterids</taxon>
        <taxon>campanulids</taxon>
        <taxon>Asterales</taxon>
        <taxon>Asteraceae</taxon>
        <taxon>Asteroideae</taxon>
        <taxon>Anthemideae</taxon>
        <taxon>Anthemidinae</taxon>
        <taxon>Tanacetum</taxon>
    </lineage>
</organism>
<dbReference type="PANTHER" id="PTHR33067">
    <property type="entry name" value="RNA-DIRECTED DNA POLYMERASE-RELATED"/>
    <property type="match status" value="1"/>
</dbReference>
<dbReference type="Gene3D" id="2.40.70.10">
    <property type="entry name" value="Acid Proteases"/>
    <property type="match status" value="1"/>
</dbReference>
<dbReference type="PANTHER" id="PTHR33067:SF9">
    <property type="entry name" value="RNA-DIRECTED DNA POLYMERASE"/>
    <property type="match status" value="1"/>
</dbReference>
<keyword evidence="2" id="KW-1185">Reference proteome</keyword>
<protein>
    <submittedName>
        <fullName evidence="1">Reverse transcriptase domain-containing protein</fullName>
    </submittedName>
</protein>
<proteinExistence type="predicted"/>